<dbReference type="FunFam" id="1.20.1250.20:FF:000064">
    <property type="entry name" value="MFS allantoate transporter"/>
    <property type="match status" value="1"/>
</dbReference>
<dbReference type="Pfam" id="PF07690">
    <property type="entry name" value="MFS_1"/>
    <property type="match status" value="1"/>
</dbReference>
<comment type="subcellular location">
    <subcellularLocation>
        <location evidence="1">Membrane</location>
        <topology evidence="1">Multi-pass membrane protein</topology>
    </subcellularLocation>
</comment>
<evidence type="ECO:0000256" key="3">
    <source>
        <dbReference type="ARBA" id="ARBA00022692"/>
    </source>
</evidence>
<evidence type="ECO:0000313" key="9">
    <source>
        <dbReference type="EMBL" id="KAE8393726.1"/>
    </source>
</evidence>
<evidence type="ECO:0000256" key="2">
    <source>
        <dbReference type="ARBA" id="ARBA00022448"/>
    </source>
</evidence>
<dbReference type="OrthoDB" id="6730379at2759"/>
<dbReference type="SUPFAM" id="SSF103473">
    <property type="entry name" value="MFS general substrate transporter"/>
    <property type="match status" value="1"/>
</dbReference>
<name>A0A5N7CHU1_PETAA</name>
<keyword evidence="3 7" id="KW-0812">Transmembrane</keyword>
<dbReference type="GO" id="GO:0022857">
    <property type="term" value="F:transmembrane transporter activity"/>
    <property type="evidence" value="ECO:0007669"/>
    <property type="project" value="InterPro"/>
</dbReference>
<gene>
    <name evidence="9" type="ORF">BDV23DRAFT_191528</name>
</gene>
<feature type="transmembrane region" description="Helical" evidence="7">
    <location>
        <begin position="355"/>
        <end position="374"/>
    </location>
</feature>
<dbReference type="InterPro" id="IPR011701">
    <property type="entry name" value="MFS"/>
</dbReference>
<feature type="transmembrane region" description="Helical" evidence="7">
    <location>
        <begin position="64"/>
        <end position="82"/>
    </location>
</feature>
<feature type="domain" description="Major facilitator superfamily (MFS) profile" evidence="8">
    <location>
        <begin position="31"/>
        <end position="446"/>
    </location>
</feature>
<feature type="transmembrane region" description="Helical" evidence="7">
    <location>
        <begin position="418"/>
        <end position="439"/>
    </location>
</feature>
<evidence type="ECO:0000256" key="5">
    <source>
        <dbReference type="ARBA" id="ARBA00023136"/>
    </source>
</evidence>
<protein>
    <submittedName>
        <fullName evidence="9">Major facilitator superfamily domain-containing protein</fullName>
    </submittedName>
</protein>
<dbReference type="PANTHER" id="PTHR43791">
    <property type="entry name" value="PERMEASE-RELATED"/>
    <property type="match status" value="1"/>
</dbReference>
<dbReference type="PROSITE" id="PS50850">
    <property type="entry name" value="MFS"/>
    <property type="match status" value="1"/>
</dbReference>
<feature type="transmembrane region" description="Helical" evidence="7">
    <location>
        <begin position="324"/>
        <end position="343"/>
    </location>
</feature>
<evidence type="ECO:0000256" key="4">
    <source>
        <dbReference type="ARBA" id="ARBA00022989"/>
    </source>
</evidence>
<organism evidence="9">
    <name type="scientific">Petromyces alliaceus</name>
    <name type="common">Aspergillus alliaceus</name>
    <dbReference type="NCBI Taxonomy" id="209559"/>
    <lineage>
        <taxon>Eukaryota</taxon>
        <taxon>Fungi</taxon>
        <taxon>Dikarya</taxon>
        <taxon>Ascomycota</taxon>
        <taxon>Pezizomycotina</taxon>
        <taxon>Eurotiomycetes</taxon>
        <taxon>Eurotiomycetidae</taxon>
        <taxon>Eurotiales</taxon>
        <taxon>Aspergillaceae</taxon>
        <taxon>Aspergillus</taxon>
        <taxon>Aspergillus subgen. Circumdati</taxon>
    </lineage>
</organism>
<dbReference type="Proteomes" id="UP000326877">
    <property type="component" value="Unassembled WGS sequence"/>
</dbReference>
<keyword evidence="2" id="KW-0813">Transport</keyword>
<proteinExistence type="inferred from homology"/>
<dbReference type="Gene3D" id="1.20.1250.20">
    <property type="entry name" value="MFS general substrate transporter like domains"/>
    <property type="match status" value="2"/>
</dbReference>
<accession>A0A5N7CHU1</accession>
<feature type="transmembrane region" description="Helical" evidence="7">
    <location>
        <begin position="103"/>
        <end position="121"/>
    </location>
</feature>
<dbReference type="InterPro" id="IPR020846">
    <property type="entry name" value="MFS_dom"/>
</dbReference>
<keyword evidence="5 7" id="KW-0472">Membrane</keyword>
<evidence type="ECO:0000256" key="6">
    <source>
        <dbReference type="ARBA" id="ARBA00037968"/>
    </source>
</evidence>
<comment type="similarity">
    <text evidence="6">Belongs to the major facilitator superfamily. Allantoate permease family.</text>
</comment>
<evidence type="ECO:0000256" key="1">
    <source>
        <dbReference type="ARBA" id="ARBA00004141"/>
    </source>
</evidence>
<feature type="transmembrane region" description="Helical" evidence="7">
    <location>
        <begin position="190"/>
        <end position="210"/>
    </location>
</feature>
<dbReference type="AlphaFoldDB" id="A0A5N7CHU1"/>
<keyword evidence="4 7" id="KW-1133">Transmembrane helix</keyword>
<reference evidence="9" key="1">
    <citation type="submission" date="2019-04" db="EMBL/GenBank/DDBJ databases">
        <title>Friends and foes A comparative genomics studyof 23 Aspergillus species from section Flavi.</title>
        <authorList>
            <consortium name="DOE Joint Genome Institute"/>
            <person name="Kjaerbolling I."/>
            <person name="Vesth T."/>
            <person name="Frisvad J.C."/>
            <person name="Nybo J.L."/>
            <person name="Theobald S."/>
            <person name="Kildgaard S."/>
            <person name="Isbrandt T."/>
            <person name="Kuo A."/>
            <person name="Sato A."/>
            <person name="Lyhne E.K."/>
            <person name="Kogle M.E."/>
            <person name="Wiebenga A."/>
            <person name="Kun R.S."/>
            <person name="Lubbers R.J."/>
            <person name="Makela M.R."/>
            <person name="Barry K."/>
            <person name="Chovatia M."/>
            <person name="Clum A."/>
            <person name="Daum C."/>
            <person name="Haridas S."/>
            <person name="He G."/>
            <person name="LaButti K."/>
            <person name="Lipzen A."/>
            <person name="Mondo S."/>
            <person name="Riley R."/>
            <person name="Salamov A."/>
            <person name="Simmons B.A."/>
            <person name="Magnuson J.K."/>
            <person name="Henrissat B."/>
            <person name="Mortensen U.H."/>
            <person name="Larsen T.O."/>
            <person name="Devries R.P."/>
            <person name="Grigoriev I.V."/>
            <person name="Machida M."/>
            <person name="Baker S.E."/>
            <person name="Andersen M.R."/>
        </authorList>
    </citation>
    <scope>NUCLEOTIDE SEQUENCE [LARGE SCALE GENOMIC DNA]</scope>
    <source>
        <strain evidence="9">IBT 14317</strain>
    </source>
</reference>
<feature type="transmembrane region" description="Helical" evidence="7">
    <location>
        <begin position="159"/>
        <end position="178"/>
    </location>
</feature>
<evidence type="ECO:0000259" key="8">
    <source>
        <dbReference type="PROSITE" id="PS50850"/>
    </source>
</evidence>
<dbReference type="EMBL" id="ML735228">
    <property type="protein sequence ID" value="KAE8393726.1"/>
    <property type="molecule type" value="Genomic_DNA"/>
</dbReference>
<dbReference type="PANTHER" id="PTHR43791:SF10">
    <property type="entry name" value="MAJOR FACILITATOR SUPERFAMILY (MFS) PROFILE DOMAIN-CONTAINING PROTEIN"/>
    <property type="match status" value="1"/>
</dbReference>
<dbReference type="GO" id="GO:0016020">
    <property type="term" value="C:membrane"/>
    <property type="evidence" value="ECO:0007669"/>
    <property type="project" value="UniProtKB-SubCell"/>
</dbReference>
<dbReference type="InterPro" id="IPR036259">
    <property type="entry name" value="MFS_trans_sf"/>
</dbReference>
<evidence type="ECO:0000256" key="7">
    <source>
        <dbReference type="SAM" id="Phobius"/>
    </source>
</evidence>
<feature type="transmembrane region" description="Helical" evidence="7">
    <location>
        <begin position="386"/>
        <end position="406"/>
    </location>
</feature>
<sequence>MASSQAVEESNHDDNAHIIASRALRKVDMRLIPLLFITYMFNFMDKTILSSASVFGLREDTHLVGQQYSWVSSMFYFGYFFWEVPTNYLIPRLPVAKYMAFNTFFWGAVVALTAACVNYGGLLAVRFLLGVAEATITPAFMFITTTWYTRDEIPFRTGLWFSGNSVGGLVASLLAYGIGHIDHPLHPWMWMFIILGLATFLWGFVLLIFLPDSISTAAFLTPEEREYMAHRAIIAGTGRTEKTTWKWPQAIECLQDPKTWHLFAIAILTQIPNGGTQNFGNLVIKSFGFTSLQSTLINIPSSVISASTITVTGWLAGHYRQMNCILIVCIVSLSITGSALIYARAHHVPLGAQLFGYFLLATGPGALPLCMSLVQANYRGVTKKMTMTALMFVAYCAGNIAGPQLFRASEAPTYQTSFRAILICYIISGVLAVSLRVYLQVTNTRRDRMEGVQGDASLAGVVGGKVVETTGGRKNGVEELVRSVDLRPEDYEDVTDWGTVGFRYRL</sequence>
<feature type="transmembrane region" description="Helical" evidence="7">
    <location>
        <begin position="127"/>
        <end position="147"/>
    </location>
</feature>